<comment type="caution">
    <text evidence="4">The sequence shown here is derived from an EMBL/GenBank/DDBJ whole genome shotgun (WGS) entry which is preliminary data.</text>
</comment>
<evidence type="ECO:0000313" key="4">
    <source>
        <dbReference type="EMBL" id="KAA9013354.1"/>
    </source>
</evidence>
<name>A0A5J5H110_9BACI</name>
<comment type="cofactor">
    <cofactor evidence="1">
        <name>Mg(2+)</name>
        <dbReference type="ChEBI" id="CHEBI:18420"/>
    </cofactor>
</comment>
<protein>
    <submittedName>
        <fullName evidence="4">NUDIX domain-containing protein</fullName>
    </submittedName>
</protein>
<dbReference type="PANTHER" id="PTHR43046">
    <property type="entry name" value="GDP-MANNOSE MANNOSYL HYDROLASE"/>
    <property type="match status" value="1"/>
</dbReference>
<dbReference type="GO" id="GO:0016787">
    <property type="term" value="F:hydrolase activity"/>
    <property type="evidence" value="ECO:0007669"/>
    <property type="project" value="UniProtKB-KW"/>
</dbReference>
<dbReference type="PANTHER" id="PTHR43046:SF2">
    <property type="entry name" value="8-OXO-DGTP DIPHOSPHATASE-RELATED"/>
    <property type="match status" value="1"/>
</dbReference>
<dbReference type="RefSeq" id="WP_150442688.1">
    <property type="nucleotide sequence ID" value="NZ_VYKL01000052.1"/>
</dbReference>
<dbReference type="Proteomes" id="UP000326671">
    <property type="component" value="Unassembled WGS sequence"/>
</dbReference>
<dbReference type="CDD" id="cd04677">
    <property type="entry name" value="NUDIX_Hydrolase"/>
    <property type="match status" value="1"/>
</dbReference>
<dbReference type="InterPro" id="IPR020476">
    <property type="entry name" value="Nudix_hydrolase"/>
</dbReference>
<dbReference type="Gene3D" id="3.90.79.10">
    <property type="entry name" value="Nucleoside Triphosphate Pyrophosphohydrolase"/>
    <property type="match status" value="1"/>
</dbReference>
<dbReference type="PRINTS" id="PR00502">
    <property type="entry name" value="NUDIXFAMILY"/>
</dbReference>
<organism evidence="4 5">
    <name type="scientific">Niallia endozanthoxylica</name>
    <dbReference type="NCBI Taxonomy" id="2036016"/>
    <lineage>
        <taxon>Bacteria</taxon>
        <taxon>Bacillati</taxon>
        <taxon>Bacillota</taxon>
        <taxon>Bacilli</taxon>
        <taxon>Bacillales</taxon>
        <taxon>Bacillaceae</taxon>
        <taxon>Niallia</taxon>
    </lineage>
</organism>
<dbReference type="PROSITE" id="PS51462">
    <property type="entry name" value="NUDIX"/>
    <property type="match status" value="1"/>
</dbReference>
<dbReference type="InterPro" id="IPR000086">
    <property type="entry name" value="NUDIX_hydrolase_dom"/>
</dbReference>
<sequence length="153" mass="17355">MGYIEELRELIGTRALILTGVVVVVLDQENRLLMVESDKGWKLPGGFIELGESAEEAGRREIWEETGLIIDNLELIGVISGKDFLTKLSNGDEYFPVTLVYVTKDIKGGFLTPDGMETQKAEFFHWSFLPEDLCVRDQSILQKYQIKESLVNR</sequence>
<dbReference type="AlphaFoldDB" id="A0A5J5H110"/>
<evidence type="ECO:0000256" key="1">
    <source>
        <dbReference type="ARBA" id="ARBA00001946"/>
    </source>
</evidence>
<dbReference type="Pfam" id="PF00293">
    <property type="entry name" value="NUDIX"/>
    <property type="match status" value="1"/>
</dbReference>
<dbReference type="EMBL" id="VYKL01000052">
    <property type="protein sequence ID" value="KAA9013354.1"/>
    <property type="molecule type" value="Genomic_DNA"/>
</dbReference>
<dbReference type="SUPFAM" id="SSF55811">
    <property type="entry name" value="Nudix"/>
    <property type="match status" value="1"/>
</dbReference>
<proteinExistence type="predicted"/>
<feature type="domain" description="Nudix hydrolase" evidence="3">
    <location>
        <begin position="16"/>
        <end position="147"/>
    </location>
</feature>
<gene>
    <name evidence="4" type="ORF">F4V44_24805</name>
</gene>
<evidence type="ECO:0000313" key="5">
    <source>
        <dbReference type="Proteomes" id="UP000326671"/>
    </source>
</evidence>
<keyword evidence="2" id="KW-0378">Hydrolase</keyword>
<keyword evidence="5" id="KW-1185">Reference proteome</keyword>
<reference evidence="4 5" key="1">
    <citation type="submission" date="2019-09" db="EMBL/GenBank/DDBJ databases">
        <title>Whole genome sequences of isolates from the Mars Exploration Rovers.</title>
        <authorList>
            <person name="Seuylemezian A."/>
            <person name="Vaishampayan P."/>
        </authorList>
    </citation>
    <scope>NUCLEOTIDE SEQUENCE [LARGE SCALE GENOMIC DNA]</scope>
    <source>
        <strain evidence="4 5">MER_TA_151</strain>
    </source>
</reference>
<evidence type="ECO:0000259" key="3">
    <source>
        <dbReference type="PROSITE" id="PS51462"/>
    </source>
</evidence>
<evidence type="ECO:0000256" key="2">
    <source>
        <dbReference type="ARBA" id="ARBA00022801"/>
    </source>
</evidence>
<accession>A0A5J5H110</accession>
<dbReference type="InterPro" id="IPR015797">
    <property type="entry name" value="NUDIX_hydrolase-like_dom_sf"/>
</dbReference>
<dbReference type="OrthoDB" id="9787476at2"/>